<protein>
    <submittedName>
        <fullName evidence="2">Uncharacterized protein</fullName>
    </submittedName>
</protein>
<name>A0A4Z2IP28_9TELE</name>
<organism evidence="2 3">
    <name type="scientific">Liparis tanakae</name>
    <name type="common">Tanaka's snailfish</name>
    <dbReference type="NCBI Taxonomy" id="230148"/>
    <lineage>
        <taxon>Eukaryota</taxon>
        <taxon>Metazoa</taxon>
        <taxon>Chordata</taxon>
        <taxon>Craniata</taxon>
        <taxon>Vertebrata</taxon>
        <taxon>Euteleostomi</taxon>
        <taxon>Actinopterygii</taxon>
        <taxon>Neopterygii</taxon>
        <taxon>Teleostei</taxon>
        <taxon>Neoteleostei</taxon>
        <taxon>Acanthomorphata</taxon>
        <taxon>Eupercaria</taxon>
        <taxon>Perciformes</taxon>
        <taxon>Cottioidei</taxon>
        <taxon>Cottales</taxon>
        <taxon>Liparidae</taxon>
        <taxon>Liparis</taxon>
    </lineage>
</organism>
<reference evidence="2 3" key="1">
    <citation type="submission" date="2019-03" db="EMBL/GenBank/DDBJ databases">
        <title>First draft genome of Liparis tanakae, snailfish: a comprehensive survey of snailfish specific genes.</title>
        <authorList>
            <person name="Kim W."/>
            <person name="Song I."/>
            <person name="Jeong J.-H."/>
            <person name="Kim D."/>
            <person name="Kim S."/>
            <person name="Ryu S."/>
            <person name="Song J.Y."/>
            <person name="Lee S.K."/>
        </authorList>
    </citation>
    <scope>NUCLEOTIDE SEQUENCE [LARGE SCALE GENOMIC DNA]</scope>
    <source>
        <tissue evidence="2">Muscle</tissue>
    </source>
</reference>
<feature type="compositionally biased region" description="Basic and acidic residues" evidence="1">
    <location>
        <begin position="731"/>
        <end position="740"/>
    </location>
</feature>
<dbReference type="OrthoDB" id="188352at2759"/>
<evidence type="ECO:0000313" key="3">
    <source>
        <dbReference type="Proteomes" id="UP000314294"/>
    </source>
</evidence>
<keyword evidence="3" id="KW-1185">Reference proteome</keyword>
<feature type="region of interest" description="Disordered" evidence="1">
    <location>
        <begin position="599"/>
        <end position="634"/>
    </location>
</feature>
<dbReference type="PANTHER" id="PTHR33667">
    <property type="entry name" value="SI:DKEY-57N24.6"/>
    <property type="match status" value="1"/>
</dbReference>
<dbReference type="AlphaFoldDB" id="A0A4Z2IP28"/>
<feature type="region of interest" description="Disordered" evidence="1">
    <location>
        <begin position="345"/>
        <end position="364"/>
    </location>
</feature>
<feature type="region of interest" description="Disordered" evidence="1">
    <location>
        <begin position="707"/>
        <end position="740"/>
    </location>
</feature>
<dbReference type="EMBL" id="SRLO01000063">
    <property type="protein sequence ID" value="TNN79616.1"/>
    <property type="molecule type" value="Genomic_DNA"/>
</dbReference>
<gene>
    <name evidence="2" type="ORF">EYF80_010198</name>
</gene>
<comment type="caution">
    <text evidence="2">The sequence shown here is derived from an EMBL/GenBank/DDBJ whole genome shotgun (WGS) entry which is preliminary data.</text>
</comment>
<feature type="region of interest" description="Disordered" evidence="1">
    <location>
        <begin position="1"/>
        <end position="24"/>
    </location>
</feature>
<dbReference type="Proteomes" id="UP000314294">
    <property type="component" value="Unassembled WGS sequence"/>
</dbReference>
<proteinExistence type="predicted"/>
<evidence type="ECO:0000313" key="2">
    <source>
        <dbReference type="EMBL" id="TNN79616.1"/>
    </source>
</evidence>
<feature type="region of interest" description="Disordered" evidence="1">
    <location>
        <begin position="801"/>
        <end position="849"/>
    </location>
</feature>
<dbReference type="PANTHER" id="PTHR33667:SF7">
    <property type="entry name" value="RIKEN CDNA 1810020O05 GENE"/>
    <property type="match status" value="1"/>
</dbReference>
<evidence type="ECO:0000256" key="1">
    <source>
        <dbReference type="SAM" id="MobiDB-lite"/>
    </source>
</evidence>
<accession>A0A4Z2IP28</accession>
<sequence>MANMSETALCQPPSDCDAGEVTDEGKEDVTVLGTDLLSVEHNLENRSGSTEDISTCTDDSDNYVMWTVYIALAFPRGEDSEAPDALGKTNMDVSTVLGKVYKAQRCFHVQYKLLPGDMETFKVDIVVFGPVAKMYKEDEFKDFKIRVDRELLMSLPTHKITLQIWNSGGNMSGHARCERMKPFRSTQVQPEDATDTCGETSLTQRFPVFSSGVFEVMCNISLDRPLISDQLKAELNPLVITIKTNCHKHGNTIYFKDANVILTGLMSPPELRELLSGPPLEIEVHDRDMKLEGTPKTAAADGADLLKRKTAFVNSHGVARLNFSELLLLRRKSLTAHLQIECCPSRDTERDRKKTSRPPMPPGHYFKANSQLKVTVEISRPLSLNDEGSAGAFGRIVFLLDYNNVSLANELRSEILRINASAFHLDSRSPGNTERALSNYTRNFERDESRDLDFVTGFHVLDKTRHIFVLEGLRRRAVRRLWEAVPMKRSGSERERGIVLYNSGLDFFRRIYDSLDVGLRPIHLNESLETIMRRPRVYVRGSARQPCFQALLRLSQLCQARQLKEVAQRDLFPSADMILGLRKNCGAHAEQWKPRTGAANAELDTPPAPEPPSGTGLFVGFSQPLQPPGDSVQDNVNKLRRESERLQKPKAAASGLDRCAAGPVHNYSIRTFNSSESAKEQRGEAMAQAAGRRFTSSQRYHSAAVEPGHGVKKQGSHSTTATPPVWFPRVNESKMHPRHPDEARVEELRKPWRENILHGNKLKPTLPRDTWGWQRRHEDFQLYSNPPPLVTAYLAGDALQPEQLEAAGAQRCGRPKKPLPGGDANPPGDAFLPRSKCHMGGEDTADSER</sequence>